<evidence type="ECO:0000313" key="3">
    <source>
        <dbReference type="Proteomes" id="UP000632339"/>
    </source>
</evidence>
<protein>
    <submittedName>
        <fullName evidence="2">Uncharacterized protein</fullName>
    </submittedName>
</protein>
<feature type="transmembrane region" description="Helical" evidence="1">
    <location>
        <begin position="12"/>
        <end position="32"/>
    </location>
</feature>
<accession>A0ABQ2HIM5</accession>
<dbReference type="RefSeq" id="WP_019942571.1">
    <property type="nucleotide sequence ID" value="NZ_BMLI01000001.1"/>
</dbReference>
<keyword evidence="1" id="KW-0472">Membrane</keyword>
<evidence type="ECO:0000256" key="1">
    <source>
        <dbReference type="SAM" id="Phobius"/>
    </source>
</evidence>
<dbReference type="EMBL" id="BMLI01000001">
    <property type="protein sequence ID" value="GGM81836.1"/>
    <property type="molecule type" value="Genomic_DNA"/>
</dbReference>
<organism evidence="2 3">
    <name type="scientific">Dyadobacter beijingensis</name>
    <dbReference type="NCBI Taxonomy" id="365489"/>
    <lineage>
        <taxon>Bacteria</taxon>
        <taxon>Pseudomonadati</taxon>
        <taxon>Bacteroidota</taxon>
        <taxon>Cytophagia</taxon>
        <taxon>Cytophagales</taxon>
        <taxon>Spirosomataceae</taxon>
        <taxon>Dyadobacter</taxon>
    </lineage>
</organism>
<comment type="caution">
    <text evidence="2">The sequence shown here is derived from an EMBL/GenBank/DDBJ whole genome shotgun (WGS) entry which is preliminary data.</text>
</comment>
<keyword evidence="1" id="KW-0812">Transmembrane</keyword>
<keyword evidence="1" id="KW-1133">Transmembrane helix</keyword>
<proteinExistence type="predicted"/>
<feature type="transmembrane region" description="Helical" evidence="1">
    <location>
        <begin position="44"/>
        <end position="63"/>
    </location>
</feature>
<gene>
    <name evidence="2" type="ORF">GCM10010967_12000</name>
</gene>
<dbReference type="Proteomes" id="UP000632339">
    <property type="component" value="Unassembled WGS sequence"/>
</dbReference>
<sequence length="283" mass="32039">MKLPSFKNFPIWAIYGLQIAGTLIAAGIAYLLFEPDTDEKIDAFMYGLLAAAVAILGSVIGLIKDILGAKDALITEQQRVKEYQDLVARATHTINVINGGDGIPVINIQVIQSFDHDRYPIWIYCKNYDQFPIHDLQVTIEDPELLPPPIPQGQPLNEVEYTALIDQYKKGFQTKIGPLTLPPNFGEVIYKSNLRLEPVRGGGYQIGVRWRKGHYVLIIPNCSIEDYLPVFEPPKIFVNGERINRSESAKYYEFDSYIENSIEHSEAMKQRFEEGKARLNPLP</sequence>
<reference evidence="3" key="1">
    <citation type="journal article" date="2019" name="Int. J. Syst. Evol. Microbiol.">
        <title>The Global Catalogue of Microorganisms (GCM) 10K type strain sequencing project: providing services to taxonomists for standard genome sequencing and annotation.</title>
        <authorList>
            <consortium name="The Broad Institute Genomics Platform"/>
            <consortium name="The Broad Institute Genome Sequencing Center for Infectious Disease"/>
            <person name="Wu L."/>
            <person name="Ma J."/>
        </authorList>
    </citation>
    <scope>NUCLEOTIDE SEQUENCE [LARGE SCALE GENOMIC DNA]</scope>
    <source>
        <strain evidence="3">CGMCC 1.6375</strain>
    </source>
</reference>
<evidence type="ECO:0000313" key="2">
    <source>
        <dbReference type="EMBL" id="GGM81836.1"/>
    </source>
</evidence>
<name>A0ABQ2HIM5_9BACT</name>
<keyword evidence="3" id="KW-1185">Reference proteome</keyword>